<protein>
    <recommendedName>
        <fullName evidence="5">SHSP domain-containing protein</fullName>
    </recommendedName>
</protein>
<dbReference type="CDD" id="cd06464">
    <property type="entry name" value="ACD_sHsps-like"/>
    <property type="match status" value="1"/>
</dbReference>
<dbReference type="Gene3D" id="2.60.40.790">
    <property type="match status" value="1"/>
</dbReference>
<dbReference type="Pfam" id="PF00011">
    <property type="entry name" value="HSP20"/>
    <property type="match status" value="1"/>
</dbReference>
<dbReference type="PANTHER" id="PTHR11527">
    <property type="entry name" value="HEAT-SHOCK PROTEIN 20 FAMILY MEMBER"/>
    <property type="match status" value="1"/>
</dbReference>
<evidence type="ECO:0000313" key="6">
    <source>
        <dbReference type="EMBL" id="KAF3446082.1"/>
    </source>
</evidence>
<evidence type="ECO:0000313" key="7">
    <source>
        <dbReference type="Proteomes" id="UP000796880"/>
    </source>
</evidence>
<sequence>MRWFVSGERKREKRKDRKDEVKYIRMERRLGKSLKKFLLPENANSDNITAVSQDGVLTVTVEKRPPPEPKKPKTVQVQVA</sequence>
<keyword evidence="7" id="KW-1185">Reference proteome</keyword>
<dbReference type="InterPro" id="IPR008978">
    <property type="entry name" value="HSP20-like_chaperone"/>
</dbReference>
<gene>
    <name evidence="6" type="ORF">FNV43_RR11261</name>
</gene>
<dbReference type="SUPFAM" id="SSF49764">
    <property type="entry name" value="HSP20-like chaperones"/>
    <property type="match status" value="1"/>
</dbReference>
<name>A0A8K0H5C8_9ROSA</name>
<feature type="compositionally biased region" description="Basic and acidic residues" evidence="4">
    <location>
        <begin position="61"/>
        <end position="71"/>
    </location>
</feature>
<evidence type="ECO:0000256" key="1">
    <source>
        <dbReference type="ARBA" id="ARBA00023016"/>
    </source>
</evidence>
<evidence type="ECO:0000259" key="5">
    <source>
        <dbReference type="PROSITE" id="PS01031"/>
    </source>
</evidence>
<accession>A0A8K0H5C8</accession>
<organism evidence="6 7">
    <name type="scientific">Rhamnella rubrinervis</name>
    <dbReference type="NCBI Taxonomy" id="2594499"/>
    <lineage>
        <taxon>Eukaryota</taxon>
        <taxon>Viridiplantae</taxon>
        <taxon>Streptophyta</taxon>
        <taxon>Embryophyta</taxon>
        <taxon>Tracheophyta</taxon>
        <taxon>Spermatophyta</taxon>
        <taxon>Magnoliopsida</taxon>
        <taxon>eudicotyledons</taxon>
        <taxon>Gunneridae</taxon>
        <taxon>Pentapetalae</taxon>
        <taxon>rosids</taxon>
        <taxon>fabids</taxon>
        <taxon>Rosales</taxon>
        <taxon>Rhamnaceae</taxon>
        <taxon>rhamnoid group</taxon>
        <taxon>Rhamneae</taxon>
        <taxon>Rhamnella</taxon>
    </lineage>
</organism>
<dbReference type="InterPro" id="IPR031107">
    <property type="entry name" value="Small_HSP"/>
</dbReference>
<feature type="region of interest" description="Disordered" evidence="4">
    <location>
        <begin position="61"/>
        <end position="80"/>
    </location>
</feature>
<dbReference type="InterPro" id="IPR002068">
    <property type="entry name" value="A-crystallin/Hsp20_dom"/>
</dbReference>
<dbReference type="AlphaFoldDB" id="A0A8K0H5C8"/>
<dbReference type="PROSITE" id="PS01031">
    <property type="entry name" value="SHSP"/>
    <property type="match status" value="1"/>
</dbReference>
<evidence type="ECO:0000256" key="2">
    <source>
        <dbReference type="PROSITE-ProRule" id="PRU00285"/>
    </source>
</evidence>
<reference evidence="6" key="1">
    <citation type="submission" date="2020-03" db="EMBL/GenBank/DDBJ databases">
        <title>A high-quality chromosome-level genome assembly of a woody plant with both climbing and erect habits, Rhamnella rubrinervis.</title>
        <authorList>
            <person name="Lu Z."/>
            <person name="Yang Y."/>
            <person name="Zhu X."/>
            <person name="Sun Y."/>
        </authorList>
    </citation>
    <scope>NUCLEOTIDE SEQUENCE</scope>
    <source>
        <strain evidence="6">BYM</strain>
        <tissue evidence="6">Leaf</tissue>
    </source>
</reference>
<evidence type="ECO:0000256" key="4">
    <source>
        <dbReference type="SAM" id="MobiDB-lite"/>
    </source>
</evidence>
<dbReference type="Proteomes" id="UP000796880">
    <property type="component" value="Unassembled WGS sequence"/>
</dbReference>
<keyword evidence="1" id="KW-0346">Stress response</keyword>
<evidence type="ECO:0000256" key="3">
    <source>
        <dbReference type="RuleBase" id="RU003616"/>
    </source>
</evidence>
<dbReference type="EMBL" id="VOIH02000005">
    <property type="protein sequence ID" value="KAF3446082.1"/>
    <property type="molecule type" value="Genomic_DNA"/>
</dbReference>
<feature type="domain" description="SHSP" evidence="5">
    <location>
        <begin position="1"/>
        <end position="80"/>
    </location>
</feature>
<proteinExistence type="inferred from homology"/>
<dbReference type="OrthoDB" id="1726741at2759"/>
<comment type="similarity">
    <text evidence="2 3">Belongs to the small heat shock protein (HSP20) family.</text>
</comment>
<comment type="caution">
    <text evidence="6">The sequence shown here is derived from an EMBL/GenBank/DDBJ whole genome shotgun (WGS) entry which is preliminary data.</text>
</comment>